<dbReference type="Proteomes" id="UP000269154">
    <property type="component" value="Unassembled WGS sequence"/>
</dbReference>
<keyword evidence="3" id="KW-1185">Reference proteome</keyword>
<accession>A0A3N6R6N6</accession>
<dbReference type="InterPro" id="IPR025668">
    <property type="entry name" value="Tnp_DDE_dom"/>
</dbReference>
<evidence type="ECO:0000313" key="3">
    <source>
        <dbReference type="Proteomes" id="UP000269154"/>
    </source>
</evidence>
<dbReference type="AlphaFoldDB" id="A0A3N6R6N6"/>
<dbReference type="OrthoDB" id="9809153at2"/>
<evidence type="ECO:0000259" key="1">
    <source>
        <dbReference type="Pfam" id="PF13586"/>
    </source>
</evidence>
<feature type="domain" description="Transposase DDE" evidence="1">
    <location>
        <begin position="15"/>
        <end position="63"/>
    </location>
</feature>
<dbReference type="PANTHER" id="PTHR30007">
    <property type="entry name" value="PHP DOMAIN PROTEIN"/>
    <property type="match status" value="1"/>
</dbReference>
<dbReference type="EMBL" id="RCBY01000258">
    <property type="protein sequence ID" value="RQH27435.1"/>
    <property type="molecule type" value="Genomic_DNA"/>
</dbReference>
<dbReference type="PANTHER" id="PTHR30007:SF0">
    <property type="entry name" value="TRANSPOSASE"/>
    <property type="match status" value="1"/>
</dbReference>
<organism evidence="2 3">
    <name type="scientific">Okeania hirsuta</name>
    <dbReference type="NCBI Taxonomy" id="1458930"/>
    <lineage>
        <taxon>Bacteria</taxon>
        <taxon>Bacillati</taxon>
        <taxon>Cyanobacteriota</taxon>
        <taxon>Cyanophyceae</taxon>
        <taxon>Oscillatoriophycideae</taxon>
        <taxon>Oscillatoriales</taxon>
        <taxon>Microcoleaceae</taxon>
        <taxon>Okeania</taxon>
    </lineage>
</organism>
<gene>
    <name evidence="2" type="ORF">D5R40_27785</name>
</gene>
<sequence length="72" mass="8564">MLSYKLAIVNRTEKGFKVLPRRWVVERTFAWLGRNRRLSKDYEEYSRNSEAFIHISMISLMLKRLAIATNTS</sequence>
<comment type="caution">
    <text evidence="2">The sequence shown here is derived from an EMBL/GenBank/DDBJ whole genome shotgun (WGS) entry which is preliminary data.</text>
</comment>
<reference evidence="2 3" key="1">
    <citation type="journal article" date="2018" name="ACS Chem. Biol.">
        <title>Ketoreductase domain dysfunction expands chemodiversity: malyngamide biosynthesis in the cyanobacterium Okeania hirsuta.</title>
        <authorList>
            <person name="Moss N.A."/>
            <person name="Leao T."/>
            <person name="Rankin M."/>
            <person name="McCullough T.M."/>
            <person name="Qu P."/>
            <person name="Korobeynikov A."/>
            <person name="Smith J.L."/>
            <person name="Gerwick L."/>
            <person name="Gerwick W.H."/>
        </authorList>
    </citation>
    <scope>NUCLEOTIDE SEQUENCE [LARGE SCALE GENOMIC DNA]</scope>
    <source>
        <strain evidence="2 3">PAB10Feb10-1</strain>
    </source>
</reference>
<evidence type="ECO:0000313" key="2">
    <source>
        <dbReference type="EMBL" id="RQH27435.1"/>
    </source>
</evidence>
<proteinExistence type="predicted"/>
<dbReference type="Pfam" id="PF13586">
    <property type="entry name" value="DDE_Tnp_1_2"/>
    <property type="match status" value="1"/>
</dbReference>
<name>A0A3N6R6N6_9CYAN</name>
<protein>
    <recommendedName>
        <fullName evidence="1">Transposase DDE domain-containing protein</fullName>
    </recommendedName>
</protein>